<name>A0A1M5ZRG9_9CLOT</name>
<gene>
    <name evidence="4" type="ORF">SAMN02745941_03304</name>
</gene>
<dbReference type="AlphaFoldDB" id="A0A1M5ZRG9"/>
<organism evidence="4 5">
    <name type="scientific">Clostridium intestinale DSM 6191</name>
    <dbReference type="NCBI Taxonomy" id="1121320"/>
    <lineage>
        <taxon>Bacteria</taxon>
        <taxon>Bacillati</taxon>
        <taxon>Bacillota</taxon>
        <taxon>Clostridia</taxon>
        <taxon>Eubacteriales</taxon>
        <taxon>Clostridiaceae</taxon>
        <taxon>Clostridium</taxon>
    </lineage>
</organism>
<reference evidence="4 5" key="1">
    <citation type="submission" date="2016-11" db="EMBL/GenBank/DDBJ databases">
        <authorList>
            <person name="Jaros S."/>
            <person name="Januszkiewicz K."/>
            <person name="Wedrychowicz H."/>
        </authorList>
    </citation>
    <scope>NUCLEOTIDE SEQUENCE [LARGE SCALE GENOMIC DNA]</scope>
    <source>
        <strain evidence="4 5">DSM 6191</strain>
    </source>
</reference>
<protein>
    <submittedName>
        <fullName evidence="4">HSP20 family protein</fullName>
    </submittedName>
</protein>
<accession>A0A1M5ZRG9</accession>
<evidence type="ECO:0000313" key="4">
    <source>
        <dbReference type="EMBL" id="SHI26850.1"/>
    </source>
</evidence>
<dbReference type="SUPFAM" id="SSF49764">
    <property type="entry name" value="HSP20-like chaperones"/>
    <property type="match status" value="1"/>
</dbReference>
<dbReference type="InterPro" id="IPR008978">
    <property type="entry name" value="HSP20-like_chaperone"/>
</dbReference>
<dbReference type="Proteomes" id="UP000184241">
    <property type="component" value="Unassembled WGS sequence"/>
</dbReference>
<dbReference type="PROSITE" id="PS01031">
    <property type="entry name" value="SHSP"/>
    <property type="match status" value="1"/>
</dbReference>
<dbReference type="RefSeq" id="WP_073021239.1">
    <property type="nucleotide sequence ID" value="NZ_FQXU01000010.1"/>
</dbReference>
<dbReference type="InterPro" id="IPR002068">
    <property type="entry name" value="A-crystallin/Hsp20_dom"/>
</dbReference>
<comment type="similarity">
    <text evidence="1 2">Belongs to the small heat shock protein (HSP20) family.</text>
</comment>
<feature type="domain" description="SHSP" evidence="3">
    <location>
        <begin position="34"/>
        <end position="136"/>
    </location>
</feature>
<evidence type="ECO:0000256" key="1">
    <source>
        <dbReference type="PROSITE-ProRule" id="PRU00285"/>
    </source>
</evidence>
<dbReference type="EMBL" id="FQXU01000010">
    <property type="protein sequence ID" value="SHI26850.1"/>
    <property type="molecule type" value="Genomic_DNA"/>
</dbReference>
<sequence>MRDLLSTKSTYSMTSREFFDVLWEKVYLNEDFKILENEKNFKTHVLETSKEFIVYADIPGVDKQDLTITYENNFLVIAIKRAEADTTSTDTLFNERYYGETRRMFYVPDIKIETIRYTLEKGELALSLQKDLKKSD</sequence>
<dbReference type="Gene3D" id="2.60.40.790">
    <property type="match status" value="1"/>
</dbReference>
<dbReference type="Pfam" id="PF00011">
    <property type="entry name" value="HSP20"/>
    <property type="match status" value="1"/>
</dbReference>
<evidence type="ECO:0000313" key="5">
    <source>
        <dbReference type="Proteomes" id="UP000184241"/>
    </source>
</evidence>
<evidence type="ECO:0000259" key="3">
    <source>
        <dbReference type="PROSITE" id="PS01031"/>
    </source>
</evidence>
<evidence type="ECO:0000256" key="2">
    <source>
        <dbReference type="RuleBase" id="RU003616"/>
    </source>
</evidence>
<proteinExistence type="inferred from homology"/>